<keyword evidence="13" id="KW-1185">Reference proteome</keyword>
<dbReference type="InterPro" id="IPR036097">
    <property type="entry name" value="HisK_dim/P_sf"/>
</dbReference>
<keyword evidence="8" id="KW-0472">Membrane</keyword>
<evidence type="ECO:0000259" key="11">
    <source>
        <dbReference type="PROSITE" id="PS50885"/>
    </source>
</evidence>
<accession>A0A1J1LPZ8</accession>
<evidence type="ECO:0000256" key="7">
    <source>
        <dbReference type="ARBA" id="ARBA00023012"/>
    </source>
</evidence>
<evidence type="ECO:0000256" key="3">
    <source>
        <dbReference type="ARBA" id="ARBA00012438"/>
    </source>
</evidence>
<dbReference type="SMART" id="SM00091">
    <property type="entry name" value="PAS"/>
    <property type="match status" value="1"/>
</dbReference>
<dbReference type="SMART" id="SM00387">
    <property type="entry name" value="HATPase_c"/>
    <property type="match status" value="1"/>
</dbReference>
<feature type="domain" description="HAMP" evidence="11">
    <location>
        <begin position="235"/>
        <end position="287"/>
    </location>
</feature>
<dbReference type="Pfam" id="PF00672">
    <property type="entry name" value="HAMP"/>
    <property type="match status" value="1"/>
</dbReference>
<dbReference type="InterPro" id="IPR003661">
    <property type="entry name" value="HisK_dim/P_dom"/>
</dbReference>
<dbReference type="SUPFAM" id="SSF55874">
    <property type="entry name" value="ATPase domain of HSP90 chaperone/DNA topoisomerase II/histidine kinase"/>
    <property type="match status" value="1"/>
</dbReference>
<protein>
    <recommendedName>
        <fullName evidence="3">histidine kinase</fullName>
        <ecNumber evidence="3">2.7.13.3</ecNumber>
    </recommendedName>
</protein>
<dbReference type="SUPFAM" id="SSF55785">
    <property type="entry name" value="PYP-like sensor domain (PAS domain)"/>
    <property type="match status" value="1"/>
</dbReference>
<proteinExistence type="predicted"/>
<dbReference type="PANTHER" id="PTHR43711:SF13">
    <property type="entry name" value="DRUG SENSORY PROTEIN A"/>
    <property type="match status" value="1"/>
</dbReference>
<dbReference type="Pfam" id="PF02518">
    <property type="entry name" value="HATPase_c"/>
    <property type="match status" value="1"/>
</dbReference>
<feature type="domain" description="Histidine kinase" evidence="9">
    <location>
        <begin position="484"/>
        <end position="740"/>
    </location>
</feature>
<keyword evidence="6" id="KW-0418">Kinase</keyword>
<evidence type="ECO:0000259" key="10">
    <source>
        <dbReference type="PROSITE" id="PS50112"/>
    </source>
</evidence>
<evidence type="ECO:0000256" key="6">
    <source>
        <dbReference type="ARBA" id="ARBA00022777"/>
    </source>
</evidence>
<comment type="catalytic activity">
    <reaction evidence="1">
        <text>ATP + protein L-histidine = ADP + protein N-phospho-L-histidine.</text>
        <dbReference type="EC" id="2.7.13.3"/>
    </reaction>
</comment>
<dbReference type="InterPro" id="IPR035965">
    <property type="entry name" value="PAS-like_dom_sf"/>
</dbReference>
<dbReference type="PROSITE" id="PS50885">
    <property type="entry name" value="HAMP"/>
    <property type="match status" value="1"/>
</dbReference>
<organism evidence="12 13">
    <name type="scientific">Planktothrix tepida PCC 9214</name>
    <dbReference type="NCBI Taxonomy" id="671072"/>
    <lineage>
        <taxon>Bacteria</taxon>
        <taxon>Bacillati</taxon>
        <taxon>Cyanobacteriota</taxon>
        <taxon>Cyanophyceae</taxon>
        <taxon>Oscillatoriophycideae</taxon>
        <taxon>Oscillatoriales</taxon>
        <taxon>Microcoleaceae</taxon>
        <taxon>Planktothrix</taxon>
    </lineage>
</organism>
<dbReference type="EMBL" id="CZDF01000171">
    <property type="protein sequence ID" value="CUR34495.1"/>
    <property type="molecule type" value="Genomic_DNA"/>
</dbReference>
<sequence>MNPELPPNPQSPNRPKMLRVLKQIGDIIGKWWSEFTLQTRLMAGATLVVSLLMSSLTFWAVNTIQEDARLNDTRYGRDLGLLLAANVAPLIAEEKRDEVARFSRQFYTSTSSVRYMLYADQEGEIYLGLPFSDSAVQNSLTLRRRMQLPDNFLASVESGNLADLPMVRQHLTPAGEVTDVFVPLMHNGSYLGILAIGINPNPTVVVSSNLTRDVTLAVFVSIWVMVILGAVFNALTITQPIKELVQGVKNITAGNFNQRVDLPFGGELGELISSFNEMAERLESFEEQNFEELTAEKAKLETLVSTIADGAVLIDAELNLMLVNPTARRLFGWEGTTVIGNNVLNFLPTLVAEELSQPLQNIACGTLEGGEFRCSLGEPTNRTLRILLTTVLLHKSPGTEPLCHSCINDTNNTCELSERPYVQECTLYEKDTEDHRLEIDNYDVMATHPEEGNYRESLKGIAMTIQDITREVELNDAKSQFISNVSHELRTPLFNIKSFIETLHDYGEDLTEEERQEFLATANHETDRLTRLVNDVLDLSRLESCRIYHFEPVDMAQVVEQTLRTYQLNAKDKGIELSREIEPDLPSVLGHYDLLLQVLTNLVGNSLKFTSSGGRVIIRVYLLEEDDLKIDQELEEIEKGGWIISPPPPRPVDLHLVENKQKTRYIRTEVSDTGTGIAPEDQDAVFTRFFRVENRVHTLEGTGLGLSIVKNIIEKHRSQVHLISELGVGTTFWFDLAICQEDTQSITFNNDILMGEQSISISKV</sequence>
<dbReference type="Proteomes" id="UP000184315">
    <property type="component" value="Unassembled WGS sequence"/>
</dbReference>
<evidence type="ECO:0000256" key="2">
    <source>
        <dbReference type="ARBA" id="ARBA00004370"/>
    </source>
</evidence>
<keyword evidence="4" id="KW-0597">Phosphoprotein</keyword>
<dbReference type="Gene3D" id="1.10.287.130">
    <property type="match status" value="1"/>
</dbReference>
<dbReference type="SMART" id="SM00304">
    <property type="entry name" value="HAMP"/>
    <property type="match status" value="1"/>
</dbReference>
<evidence type="ECO:0000256" key="5">
    <source>
        <dbReference type="ARBA" id="ARBA00022679"/>
    </source>
</evidence>
<dbReference type="Gene3D" id="3.30.450.20">
    <property type="entry name" value="PAS domain"/>
    <property type="match status" value="1"/>
</dbReference>
<dbReference type="InterPro" id="IPR005467">
    <property type="entry name" value="His_kinase_dom"/>
</dbReference>
<keyword evidence="7" id="KW-0902">Two-component regulatory system</keyword>
<dbReference type="InterPro" id="IPR000014">
    <property type="entry name" value="PAS"/>
</dbReference>
<dbReference type="CDD" id="cd00082">
    <property type="entry name" value="HisKA"/>
    <property type="match status" value="1"/>
</dbReference>
<dbReference type="SMART" id="SM00388">
    <property type="entry name" value="HisKA"/>
    <property type="match status" value="1"/>
</dbReference>
<dbReference type="SUPFAM" id="SSF158472">
    <property type="entry name" value="HAMP domain-like"/>
    <property type="match status" value="1"/>
</dbReference>
<evidence type="ECO:0000313" key="12">
    <source>
        <dbReference type="EMBL" id="CUR34495.1"/>
    </source>
</evidence>
<dbReference type="InterPro" id="IPR036890">
    <property type="entry name" value="HATPase_C_sf"/>
</dbReference>
<dbReference type="STRING" id="671072.PL9214640502"/>
<name>A0A1J1LPZ8_9CYAN</name>
<dbReference type="NCBIfam" id="TIGR00229">
    <property type="entry name" value="sensory_box"/>
    <property type="match status" value="1"/>
</dbReference>
<dbReference type="InterPro" id="IPR003660">
    <property type="entry name" value="HAMP_dom"/>
</dbReference>
<dbReference type="InterPro" id="IPR050736">
    <property type="entry name" value="Sensor_HK_Regulatory"/>
</dbReference>
<feature type="domain" description="PAS" evidence="10">
    <location>
        <begin position="296"/>
        <end position="370"/>
    </location>
</feature>
<dbReference type="InterPro" id="IPR013767">
    <property type="entry name" value="PAS_fold"/>
</dbReference>
<dbReference type="SUPFAM" id="SSF47384">
    <property type="entry name" value="Homodimeric domain of signal transducing histidine kinase"/>
    <property type="match status" value="1"/>
</dbReference>
<feature type="transmembrane region" description="Helical" evidence="8">
    <location>
        <begin position="41"/>
        <end position="61"/>
    </location>
</feature>
<keyword evidence="8" id="KW-0812">Transmembrane</keyword>
<dbReference type="GO" id="GO:0006355">
    <property type="term" value="P:regulation of DNA-templated transcription"/>
    <property type="evidence" value="ECO:0007669"/>
    <property type="project" value="InterPro"/>
</dbReference>
<keyword evidence="8" id="KW-1133">Transmembrane helix</keyword>
<dbReference type="CDD" id="cd00130">
    <property type="entry name" value="PAS"/>
    <property type="match status" value="1"/>
</dbReference>
<feature type="transmembrane region" description="Helical" evidence="8">
    <location>
        <begin position="214"/>
        <end position="235"/>
    </location>
</feature>
<keyword evidence="5 12" id="KW-0808">Transferase</keyword>
<evidence type="ECO:0000259" key="9">
    <source>
        <dbReference type="PROSITE" id="PS50109"/>
    </source>
</evidence>
<dbReference type="PANTHER" id="PTHR43711">
    <property type="entry name" value="TWO-COMPONENT HISTIDINE KINASE"/>
    <property type="match status" value="1"/>
</dbReference>
<dbReference type="InterPro" id="IPR004358">
    <property type="entry name" value="Sig_transdc_His_kin-like_C"/>
</dbReference>
<evidence type="ECO:0000256" key="8">
    <source>
        <dbReference type="SAM" id="Phobius"/>
    </source>
</evidence>
<evidence type="ECO:0000313" key="13">
    <source>
        <dbReference type="Proteomes" id="UP000184315"/>
    </source>
</evidence>
<dbReference type="AlphaFoldDB" id="A0A1J1LPZ8"/>
<dbReference type="Pfam" id="PF00512">
    <property type="entry name" value="HisKA"/>
    <property type="match status" value="1"/>
</dbReference>
<dbReference type="FunFam" id="1.10.287.130:FF:000001">
    <property type="entry name" value="Two-component sensor histidine kinase"/>
    <property type="match status" value="1"/>
</dbReference>
<gene>
    <name evidence="12" type="primary">dspA</name>
    <name evidence="12" type="ORF">PL9214640502</name>
</gene>
<dbReference type="Pfam" id="PF00989">
    <property type="entry name" value="PAS"/>
    <property type="match status" value="1"/>
</dbReference>
<dbReference type="CDD" id="cd06225">
    <property type="entry name" value="HAMP"/>
    <property type="match status" value="1"/>
</dbReference>
<dbReference type="PROSITE" id="PS50112">
    <property type="entry name" value="PAS"/>
    <property type="match status" value="1"/>
</dbReference>
<evidence type="ECO:0000256" key="1">
    <source>
        <dbReference type="ARBA" id="ARBA00000085"/>
    </source>
</evidence>
<comment type="subcellular location">
    <subcellularLocation>
        <location evidence="2">Membrane</location>
    </subcellularLocation>
</comment>
<dbReference type="InterPro" id="IPR003594">
    <property type="entry name" value="HATPase_dom"/>
</dbReference>
<dbReference type="EC" id="2.7.13.3" evidence="3"/>
<dbReference type="GO" id="GO:0000155">
    <property type="term" value="F:phosphorelay sensor kinase activity"/>
    <property type="evidence" value="ECO:0007669"/>
    <property type="project" value="InterPro"/>
</dbReference>
<dbReference type="PRINTS" id="PR00344">
    <property type="entry name" value="BCTRLSENSOR"/>
</dbReference>
<dbReference type="GO" id="GO:0016020">
    <property type="term" value="C:membrane"/>
    <property type="evidence" value="ECO:0007669"/>
    <property type="project" value="UniProtKB-SubCell"/>
</dbReference>
<dbReference type="Gene3D" id="3.30.565.10">
    <property type="entry name" value="Histidine kinase-like ATPase, C-terminal domain"/>
    <property type="match status" value="1"/>
</dbReference>
<evidence type="ECO:0000256" key="4">
    <source>
        <dbReference type="ARBA" id="ARBA00022553"/>
    </source>
</evidence>
<dbReference type="PROSITE" id="PS50109">
    <property type="entry name" value="HIS_KIN"/>
    <property type="match status" value="1"/>
</dbReference>
<dbReference type="Gene3D" id="6.10.340.10">
    <property type="match status" value="1"/>
</dbReference>
<reference evidence="13" key="1">
    <citation type="submission" date="2015-10" db="EMBL/GenBank/DDBJ databases">
        <authorList>
            <person name="Regsiter A."/>
            <person name="william w."/>
        </authorList>
    </citation>
    <scope>NUCLEOTIDE SEQUENCE [LARGE SCALE GENOMIC DNA]</scope>
</reference>